<protein>
    <recommendedName>
        <fullName evidence="4">Glycine zipper domain-containing protein</fullName>
    </recommendedName>
</protein>
<organism evidence="2 3">
    <name type="scientific">Flagellimonas pacifica</name>
    <dbReference type="NCBI Taxonomy" id="1247520"/>
    <lineage>
        <taxon>Bacteria</taxon>
        <taxon>Pseudomonadati</taxon>
        <taxon>Bacteroidota</taxon>
        <taxon>Flavobacteriia</taxon>
        <taxon>Flavobacteriales</taxon>
        <taxon>Flavobacteriaceae</taxon>
        <taxon>Flagellimonas</taxon>
    </lineage>
</organism>
<name>A0A285MVS2_9FLAO</name>
<sequence length="291" mass="31178">MRKIKTGLHLILALLIVSCSTESENLTNENQQIDYNTLISGLGENLTSFEKMLEYDESLTELINELIENDGDLTYLKKSSKSEPTLDEEVIYKKEDLSDTYSESQKEFLVNFYNELANNEAGYILDVVMKYKVLLNNQNFSSVESNQIYSILMTSEQSILIFDKINEVGSDEDKLIKSSFSSKGSGCGFWCCMRKNAGKAIGRGIAGGAITGAISGGYYGATGGTVILPGIGTATGAVGGAVFGAAAGAVVGGVTSAVWTTVDCGGASALKEWTTVAMKVTHDGEPIEDEE</sequence>
<evidence type="ECO:0000313" key="2">
    <source>
        <dbReference type="EMBL" id="SNZ01284.1"/>
    </source>
</evidence>
<gene>
    <name evidence="2" type="ORF">SAMN06265377_3121</name>
</gene>
<evidence type="ECO:0000256" key="1">
    <source>
        <dbReference type="SAM" id="SignalP"/>
    </source>
</evidence>
<keyword evidence="3" id="KW-1185">Reference proteome</keyword>
<proteinExistence type="predicted"/>
<feature type="signal peptide" evidence="1">
    <location>
        <begin position="1"/>
        <end position="23"/>
    </location>
</feature>
<evidence type="ECO:0008006" key="4">
    <source>
        <dbReference type="Google" id="ProtNLM"/>
    </source>
</evidence>
<reference evidence="3" key="1">
    <citation type="submission" date="2017-09" db="EMBL/GenBank/DDBJ databases">
        <authorList>
            <person name="Varghese N."/>
            <person name="Submissions S."/>
        </authorList>
    </citation>
    <scope>NUCLEOTIDE SEQUENCE [LARGE SCALE GENOMIC DNA]</scope>
    <source>
        <strain evidence="3">DSM 25885</strain>
    </source>
</reference>
<evidence type="ECO:0000313" key="3">
    <source>
        <dbReference type="Proteomes" id="UP000219048"/>
    </source>
</evidence>
<accession>A0A285MVS2</accession>
<dbReference type="PROSITE" id="PS51257">
    <property type="entry name" value="PROKAR_LIPOPROTEIN"/>
    <property type="match status" value="1"/>
</dbReference>
<keyword evidence="1" id="KW-0732">Signal</keyword>
<dbReference type="EMBL" id="OBEH01000005">
    <property type="protein sequence ID" value="SNZ01284.1"/>
    <property type="molecule type" value="Genomic_DNA"/>
</dbReference>
<feature type="chain" id="PRO_5012831872" description="Glycine zipper domain-containing protein" evidence="1">
    <location>
        <begin position="24"/>
        <end position="291"/>
    </location>
</feature>
<dbReference type="Proteomes" id="UP000219048">
    <property type="component" value="Unassembled WGS sequence"/>
</dbReference>
<dbReference type="AlphaFoldDB" id="A0A285MVS2"/>
<dbReference type="RefSeq" id="WP_207763921.1">
    <property type="nucleotide sequence ID" value="NZ_OBEH01000005.1"/>
</dbReference>